<comment type="caution">
    <text evidence="2">The sequence shown here is derived from an EMBL/GenBank/DDBJ whole genome shotgun (WGS) entry which is preliminary data.</text>
</comment>
<gene>
    <name evidence="2" type="ORF">BST12_09240</name>
</gene>
<accession>A0A1W9ZZ37</accession>
<dbReference type="AlphaFoldDB" id="A0A1W9ZZ37"/>
<proteinExistence type="predicted"/>
<dbReference type="Proteomes" id="UP000192284">
    <property type="component" value="Unassembled WGS sequence"/>
</dbReference>
<keyword evidence="3" id="KW-1185">Reference proteome</keyword>
<dbReference type="RefSeq" id="WP_372510979.1">
    <property type="nucleotide sequence ID" value="NZ_JACKTS010000036.1"/>
</dbReference>
<reference evidence="2 3" key="1">
    <citation type="submission" date="2017-02" db="EMBL/GenBank/DDBJ databases">
        <title>The new phylogeny of genus Mycobacterium.</title>
        <authorList>
            <person name="Tortoli E."/>
            <person name="Trovato A."/>
            <person name="Cirillo D.M."/>
        </authorList>
    </citation>
    <scope>NUCLEOTIDE SEQUENCE [LARGE SCALE GENOMIC DNA]</scope>
    <source>
        <strain evidence="2 3">DSM 45057</strain>
    </source>
</reference>
<dbReference type="Pfam" id="PF05305">
    <property type="entry name" value="DUF732"/>
    <property type="match status" value="1"/>
</dbReference>
<evidence type="ECO:0000313" key="2">
    <source>
        <dbReference type="EMBL" id="ORA22736.1"/>
    </source>
</evidence>
<organism evidence="2 3">
    <name type="scientific">Mycobacterium angelicum</name>
    <dbReference type="NCBI Taxonomy" id="470074"/>
    <lineage>
        <taxon>Bacteria</taxon>
        <taxon>Bacillati</taxon>
        <taxon>Actinomycetota</taxon>
        <taxon>Actinomycetes</taxon>
        <taxon>Mycobacteriales</taxon>
        <taxon>Mycobacteriaceae</taxon>
        <taxon>Mycobacterium</taxon>
    </lineage>
</organism>
<name>A0A1W9ZZ37_MYCAN</name>
<dbReference type="EMBL" id="MVHE01000009">
    <property type="protein sequence ID" value="ORA22736.1"/>
    <property type="molecule type" value="Genomic_DNA"/>
</dbReference>
<dbReference type="InterPro" id="IPR007969">
    <property type="entry name" value="DUF732"/>
</dbReference>
<protein>
    <recommendedName>
        <fullName evidence="1">DUF732 domain-containing protein</fullName>
    </recommendedName>
</protein>
<feature type="domain" description="DUF732" evidence="1">
    <location>
        <begin position="12"/>
        <end position="82"/>
    </location>
</feature>
<sequence length="90" mass="9409">MVATPTPPAHADEDSYIATLDVMGVPYRNRSAAIQFGNVLCRELESGTPFGALVDLTTSDGYYSAYQAKALIGAAVGGLCPQEQASVPTE</sequence>
<evidence type="ECO:0000313" key="3">
    <source>
        <dbReference type="Proteomes" id="UP000192284"/>
    </source>
</evidence>
<evidence type="ECO:0000259" key="1">
    <source>
        <dbReference type="Pfam" id="PF05305"/>
    </source>
</evidence>